<dbReference type="PRINTS" id="PR02008">
    <property type="entry name" value="RCMTFAMILY"/>
</dbReference>
<dbReference type="InterPro" id="IPR004573">
    <property type="entry name" value="rRNA_ssu_MeTfrase_B"/>
</dbReference>
<dbReference type="RefSeq" id="WP_005878069.1">
    <property type="nucleotide sequence ID" value="NZ_CABMNL010000001.1"/>
</dbReference>
<dbReference type="PANTHER" id="PTHR22807:SF61">
    <property type="entry name" value="NOL1_NOP2_SUN FAMILY PROTEIN _ ANTITERMINATION NUSB DOMAIN-CONTAINING PROTEIN"/>
    <property type="match status" value="1"/>
</dbReference>
<evidence type="ECO:0000313" key="15">
    <source>
        <dbReference type="EMBL" id="EEO28401.1"/>
    </source>
</evidence>
<dbReference type="Gene3D" id="3.40.50.150">
    <property type="entry name" value="Vaccinia Virus protein VP39"/>
    <property type="match status" value="1"/>
</dbReference>
<evidence type="ECO:0000256" key="9">
    <source>
        <dbReference type="ARBA" id="ARBA00022884"/>
    </source>
</evidence>
<proteinExistence type="inferred from homology"/>
<dbReference type="Gene3D" id="1.10.940.10">
    <property type="entry name" value="NusB-like"/>
    <property type="match status" value="1"/>
</dbReference>
<feature type="binding site" evidence="13">
    <location>
        <position position="338"/>
    </location>
    <ligand>
        <name>S-adenosyl-L-methionine</name>
        <dbReference type="ChEBI" id="CHEBI:59789"/>
    </ligand>
</feature>
<dbReference type="InterPro" id="IPR023267">
    <property type="entry name" value="RCMT"/>
</dbReference>
<feature type="domain" description="SAM-dependent MTase RsmB/NOP-type" evidence="14">
    <location>
        <begin position="184"/>
        <end position="441"/>
    </location>
</feature>
<reference evidence="15" key="1">
    <citation type="submission" date="2011-10" db="EMBL/GenBank/DDBJ databases">
        <title>The Genome Sequence of Oxalobacter formigenes HOxBLS.</title>
        <authorList>
            <consortium name="The Broad Institute Genome Sequencing Platform"/>
            <person name="Earl A."/>
            <person name="Ward D."/>
            <person name="Feldgarden M."/>
            <person name="Gevers D."/>
            <person name="Allison M.J."/>
            <person name="Humphrey S."/>
            <person name="Young S.K."/>
            <person name="Zeng Q."/>
            <person name="Gargeya S."/>
            <person name="Fitzgerald M."/>
            <person name="Haas B."/>
            <person name="Abouelleil A."/>
            <person name="Alvarado L."/>
            <person name="Arachchi H.M."/>
            <person name="Berlin A."/>
            <person name="Brown A."/>
            <person name="Chapman S.B."/>
            <person name="Chen Z."/>
            <person name="Dunbar C."/>
            <person name="Freedman E."/>
            <person name="Gearin G."/>
            <person name="Goldberg J."/>
            <person name="Griggs A."/>
            <person name="Gujja S."/>
            <person name="Heiman D."/>
            <person name="Howarth C."/>
            <person name="Larson L."/>
            <person name="Lui A."/>
            <person name="MacDonald P.J.P."/>
            <person name="Montmayeur A."/>
            <person name="Murphy C."/>
            <person name="Neiman D."/>
            <person name="Pearson M."/>
            <person name="Priest M."/>
            <person name="Roberts A."/>
            <person name="Saif S."/>
            <person name="Shea T."/>
            <person name="Shenoy N."/>
            <person name="Sisk P."/>
            <person name="Stolte C."/>
            <person name="Sykes S."/>
            <person name="Wortman J."/>
            <person name="Nusbaum C."/>
            <person name="Birren B."/>
        </authorList>
    </citation>
    <scope>NUCLEOTIDE SEQUENCE [LARGE SCALE GENOMIC DNA]</scope>
    <source>
        <strain evidence="15">HOxBLS</strain>
    </source>
</reference>
<dbReference type="NCBIfam" id="NF008149">
    <property type="entry name" value="PRK10901.1"/>
    <property type="match status" value="1"/>
</dbReference>
<dbReference type="GO" id="GO:0003723">
    <property type="term" value="F:RNA binding"/>
    <property type="evidence" value="ECO:0007669"/>
    <property type="project" value="UniProtKB-UniRule"/>
</dbReference>
<feature type="binding site" evidence="13">
    <location>
        <begin position="272"/>
        <end position="278"/>
    </location>
    <ligand>
        <name>S-adenosyl-L-methionine</name>
        <dbReference type="ChEBI" id="CHEBI:59789"/>
    </ligand>
</feature>
<dbReference type="InterPro" id="IPR054728">
    <property type="entry name" value="RsmB-like_ferredoxin"/>
</dbReference>
<dbReference type="SUPFAM" id="SSF53335">
    <property type="entry name" value="S-adenosyl-L-methionine-dependent methyltransferases"/>
    <property type="match status" value="1"/>
</dbReference>
<evidence type="ECO:0000256" key="10">
    <source>
        <dbReference type="ARBA" id="ARBA00030399"/>
    </source>
</evidence>
<evidence type="ECO:0000256" key="6">
    <source>
        <dbReference type="ARBA" id="ARBA00022603"/>
    </source>
</evidence>
<dbReference type="Pfam" id="PF01189">
    <property type="entry name" value="Methyltr_RsmB-F"/>
    <property type="match status" value="1"/>
</dbReference>
<dbReference type="Gene3D" id="1.10.287.730">
    <property type="entry name" value="Helix hairpin bin"/>
    <property type="match status" value="1"/>
</dbReference>
<name>C3X5B5_9BURK</name>
<dbReference type="Pfam" id="PF22458">
    <property type="entry name" value="RsmF-B_ferredox"/>
    <property type="match status" value="1"/>
</dbReference>
<dbReference type="eggNOG" id="COG0144">
    <property type="taxonomic scope" value="Bacteria"/>
</dbReference>
<dbReference type="Gene3D" id="3.30.70.1170">
    <property type="entry name" value="Sun protein, domain 3"/>
    <property type="match status" value="1"/>
</dbReference>
<feature type="binding site" evidence="13">
    <location>
        <position position="320"/>
    </location>
    <ligand>
        <name>S-adenosyl-L-methionine</name>
        <dbReference type="ChEBI" id="CHEBI:59789"/>
    </ligand>
</feature>
<dbReference type="GO" id="GO:0005737">
    <property type="term" value="C:cytoplasm"/>
    <property type="evidence" value="ECO:0007669"/>
    <property type="project" value="UniProtKB-SubCell"/>
</dbReference>
<sequence>MVKHKNSVFTDNRLAPESLAFRLAGAADAVTRVAKGQSLPDALTAVFSDVSADAAARGAIQDIAYHTLRQLGLVSFLTRKLTTRPPEPVMLQSLLHCALALLIPENNTLRYEPYTTVDQAVEAAAAIRVLRKAKGLVNAVLRRFLREQPNFLKAARQDSEASWNYPGWWIEQAQQAYPVHWKTILSAGNGVPPLTLRVNVRKTTVNDYLELAEAAGIGCMAIGPYAVKLIQPIPVNRIPGFMEGLVSVQDAAAQLAAPLLGLEDGMKVLDACAAPGGKAGHMLEMAHIDLLALDRDRRRLRMIQENLERLGLRADIKTGDATRSDWWDKSLFDCILADVPCTASGIIRRHPDIRWLRRQSDSHELSLVSARILKNLWPMLKPGGKLLLATCSIWPEESERQAEAFAAYSGALRLPAPGQLLPTVNGMNDHDGLFYALFKKT</sequence>
<keyword evidence="5" id="KW-0698">rRNA processing</keyword>
<evidence type="ECO:0000256" key="7">
    <source>
        <dbReference type="ARBA" id="ARBA00022679"/>
    </source>
</evidence>
<comment type="similarity">
    <text evidence="13">Belongs to the class I-like SAM-binding methyltransferase superfamily. RsmB/NOP family.</text>
</comment>
<keyword evidence="16" id="KW-1185">Reference proteome</keyword>
<keyword evidence="6 13" id="KW-0489">Methyltransferase</keyword>
<keyword evidence="7 13" id="KW-0808">Transferase</keyword>
<keyword evidence="9 13" id="KW-0694">RNA-binding</keyword>
<dbReference type="AlphaFoldDB" id="C3X5B5"/>
<accession>C3X5B5</accession>
<dbReference type="PROSITE" id="PS51686">
    <property type="entry name" value="SAM_MT_RSMB_NOP"/>
    <property type="match status" value="1"/>
</dbReference>
<evidence type="ECO:0000256" key="2">
    <source>
        <dbReference type="ARBA" id="ARBA00004496"/>
    </source>
</evidence>
<dbReference type="EC" id="2.1.1.176" evidence="3"/>
<gene>
    <name evidence="15" type="ORF">OFAG_01554</name>
</gene>
<evidence type="ECO:0000256" key="5">
    <source>
        <dbReference type="ARBA" id="ARBA00022552"/>
    </source>
</evidence>
<dbReference type="InterPro" id="IPR035926">
    <property type="entry name" value="NusB-like_sf"/>
</dbReference>
<dbReference type="GO" id="GO:0006355">
    <property type="term" value="P:regulation of DNA-templated transcription"/>
    <property type="evidence" value="ECO:0007669"/>
    <property type="project" value="InterPro"/>
</dbReference>
<dbReference type="InterPro" id="IPR006027">
    <property type="entry name" value="NusB_RsmB_TIM44"/>
</dbReference>
<comment type="function">
    <text evidence="1">Specifically methylates the cytosine at position 967 (m5C967) of 16S rRNA.</text>
</comment>
<dbReference type="PANTHER" id="PTHR22807">
    <property type="entry name" value="NOP2 YEAST -RELATED NOL1/NOP2/FMU SUN DOMAIN-CONTAINING"/>
    <property type="match status" value="1"/>
</dbReference>
<keyword evidence="8 13" id="KW-0949">S-adenosyl-L-methionine</keyword>
<evidence type="ECO:0000256" key="13">
    <source>
        <dbReference type="PROSITE-ProRule" id="PRU01023"/>
    </source>
</evidence>
<dbReference type="InterPro" id="IPR049560">
    <property type="entry name" value="MeTrfase_RsmB-F_NOP2_cat"/>
</dbReference>
<dbReference type="NCBIfam" id="TIGR00563">
    <property type="entry name" value="rsmB"/>
    <property type="match status" value="1"/>
</dbReference>
<evidence type="ECO:0000256" key="4">
    <source>
        <dbReference type="ARBA" id="ARBA00022490"/>
    </source>
</evidence>
<comment type="caution">
    <text evidence="15">The sequence shown here is derived from an EMBL/GenBank/DDBJ whole genome shotgun (WGS) entry which is preliminary data.</text>
</comment>
<dbReference type="GO" id="GO:0008649">
    <property type="term" value="F:rRNA methyltransferase activity"/>
    <property type="evidence" value="ECO:0007669"/>
    <property type="project" value="InterPro"/>
</dbReference>
<evidence type="ECO:0000259" key="14">
    <source>
        <dbReference type="PROSITE" id="PS51686"/>
    </source>
</evidence>
<evidence type="ECO:0000256" key="11">
    <source>
        <dbReference type="ARBA" id="ARBA00031088"/>
    </source>
</evidence>
<evidence type="ECO:0000256" key="1">
    <source>
        <dbReference type="ARBA" id="ARBA00002724"/>
    </source>
</evidence>
<keyword evidence="4" id="KW-0963">Cytoplasm</keyword>
<evidence type="ECO:0000256" key="12">
    <source>
        <dbReference type="ARBA" id="ARBA00047283"/>
    </source>
</evidence>
<dbReference type="InterPro" id="IPR001678">
    <property type="entry name" value="MeTrfase_RsmB-F_NOP2_dom"/>
</dbReference>
<dbReference type="Pfam" id="PF01029">
    <property type="entry name" value="NusB"/>
    <property type="match status" value="1"/>
</dbReference>
<feature type="active site" description="Nucleophile" evidence="13">
    <location>
        <position position="391"/>
    </location>
</feature>
<evidence type="ECO:0000256" key="3">
    <source>
        <dbReference type="ARBA" id="ARBA00012140"/>
    </source>
</evidence>
<dbReference type="SUPFAM" id="SSF48013">
    <property type="entry name" value="NusB-like"/>
    <property type="match status" value="1"/>
</dbReference>
<feature type="binding site" evidence="13">
    <location>
        <position position="294"/>
    </location>
    <ligand>
        <name>S-adenosyl-L-methionine</name>
        <dbReference type="ChEBI" id="CHEBI:59789"/>
    </ligand>
</feature>
<dbReference type="InterPro" id="IPR029063">
    <property type="entry name" value="SAM-dependent_MTases_sf"/>
</dbReference>
<organism evidence="15 16">
    <name type="scientific">Oxalobacter paraformigenes</name>
    <dbReference type="NCBI Taxonomy" id="556268"/>
    <lineage>
        <taxon>Bacteria</taxon>
        <taxon>Pseudomonadati</taxon>
        <taxon>Pseudomonadota</taxon>
        <taxon>Betaproteobacteria</taxon>
        <taxon>Burkholderiales</taxon>
        <taxon>Oxalobacteraceae</taxon>
        <taxon>Oxalobacter</taxon>
    </lineage>
</organism>
<evidence type="ECO:0000313" key="16">
    <source>
        <dbReference type="Proteomes" id="UP000003973"/>
    </source>
</evidence>
<dbReference type="Proteomes" id="UP000003973">
    <property type="component" value="Unassembled WGS sequence"/>
</dbReference>
<dbReference type="HOGENOM" id="CLU_005316_0_4_4"/>
<comment type="subcellular location">
    <subcellularLocation>
        <location evidence="2">Cytoplasm</location>
    </subcellularLocation>
</comment>
<protein>
    <recommendedName>
        <fullName evidence="3">16S rRNA (cytosine(967)-C(5))-methyltransferase</fullName>
        <ecNumber evidence="3">2.1.1.176</ecNumber>
    </recommendedName>
    <alternativeName>
        <fullName evidence="10">16S rRNA m5C967 methyltransferase</fullName>
    </alternativeName>
    <alternativeName>
        <fullName evidence="11">rRNA (cytosine-C(5)-)-methyltransferase RsmB</fullName>
    </alternativeName>
</protein>
<comment type="catalytic activity">
    <reaction evidence="12">
        <text>cytidine(967) in 16S rRNA + S-adenosyl-L-methionine = 5-methylcytidine(967) in 16S rRNA + S-adenosyl-L-homocysteine + H(+)</text>
        <dbReference type="Rhea" id="RHEA:42748"/>
        <dbReference type="Rhea" id="RHEA-COMP:10219"/>
        <dbReference type="Rhea" id="RHEA-COMP:10220"/>
        <dbReference type="ChEBI" id="CHEBI:15378"/>
        <dbReference type="ChEBI" id="CHEBI:57856"/>
        <dbReference type="ChEBI" id="CHEBI:59789"/>
        <dbReference type="ChEBI" id="CHEBI:74483"/>
        <dbReference type="ChEBI" id="CHEBI:82748"/>
        <dbReference type="EC" id="2.1.1.176"/>
    </reaction>
</comment>
<dbReference type="EMBL" id="ACDP02000002">
    <property type="protein sequence ID" value="EEO28401.1"/>
    <property type="molecule type" value="Genomic_DNA"/>
</dbReference>
<evidence type="ECO:0000256" key="8">
    <source>
        <dbReference type="ARBA" id="ARBA00022691"/>
    </source>
</evidence>